<reference evidence="8 9" key="1">
    <citation type="submission" date="2012-07" db="EMBL/GenBank/DDBJ databases">
        <authorList>
            <person name="Moroni P."/>
            <person name="Richards V.P."/>
            <person name="Durkin S.A.S."/>
            <person name="Kim M."/>
            <person name="Pavinski Bitar P.D."/>
            <person name="Stanhope M.J."/>
            <person name="Town C.D."/>
            <person name="Zadoks R.N."/>
            <person name="Venter J.C."/>
        </authorList>
    </citation>
    <scope>NUCLEOTIDE SEQUENCE [LARGE SCALE GENOMIC DNA]</scope>
    <source>
        <strain evidence="8 9">MRI Z1-216</strain>
    </source>
</reference>
<sequence>MEDKLFNKHFIGITILNFIVYMVYYLFTVIIAFIATKELGVSTSQAGLATGIYIVGTLIARLIFGKQLEVLGRKLVLRGGAIFYLLTTLAYFYMPSIGVMYLVRFLNGFGYGVVSTATNTIVTAYIPADKRGEGINFYGLSTSLAAAIGPFVGTFMLDNLHINFKMVIVLCSILIAIVVLGAFVFPVKNITLNPEQLAKSKSWTIDSFIEKKAIFITIIAFLMGISYASVLGFQKLYTTEINLMTVGAYFFIVYALVITLTRPSMGRLMDAKGDKWVLYPSYLFLTLGLALLGSAMGSVTYLLSGALIGFGYGTFMSCGQAASIKGVEEHRFNTAMSTYMIGLDLGLGAGPYILGLVKDGFLGAGVQSFRELFWIAAIIPVVCGILYFLKSSRQVETKTI</sequence>
<dbReference type="Proteomes" id="UP000015176">
    <property type="component" value="Unassembled WGS sequence"/>
</dbReference>
<feature type="transmembrane region" description="Helical" evidence="6">
    <location>
        <begin position="109"/>
        <end position="128"/>
    </location>
</feature>
<proteinExistence type="predicted"/>
<keyword evidence="3 6" id="KW-0812">Transmembrane</keyword>
<comment type="caution">
    <text evidence="8">The sequence shown here is derived from an EMBL/GenBank/DDBJ whole genome shotgun (WGS) entry which is preliminary data.</text>
</comment>
<dbReference type="PANTHER" id="PTHR23531">
    <property type="entry name" value="QUINOLENE RESISTANCE PROTEIN NORA"/>
    <property type="match status" value="1"/>
</dbReference>
<accession>A0AAD2WUU8</accession>
<dbReference type="Gene3D" id="1.20.1250.20">
    <property type="entry name" value="MFS general substrate transporter like domains"/>
    <property type="match status" value="2"/>
</dbReference>
<dbReference type="InterPro" id="IPR052714">
    <property type="entry name" value="MFS_Exporter"/>
</dbReference>
<evidence type="ECO:0000313" key="8">
    <source>
        <dbReference type="EMBL" id="EPU38602.1"/>
    </source>
</evidence>
<feature type="transmembrane region" description="Helical" evidence="6">
    <location>
        <begin position="301"/>
        <end position="324"/>
    </location>
</feature>
<evidence type="ECO:0000256" key="6">
    <source>
        <dbReference type="SAM" id="Phobius"/>
    </source>
</evidence>
<feature type="domain" description="Major facilitator superfamily (MFS) profile" evidence="7">
    <location>
        <begin position="9"/>
        <end position="395"/>
    </location>
</feature>
<dbReference type="InterPro" id="IPR036259">
    <property type="entry name" value="MFS_trans_sf"/>
</dbReference>
<organism evidence="8 9">
    <name type="scientific">Streptococcus agalactiae MRI Z1-216</name>
    <dbReference type="NCBI Taxonomy" id="1154879"/>
    <lineage>
        <taxon>Bacteria</taxon>
        <taxon>Bacillati</taxon>
        <taxon>Bacillota</taxon>
        <taxon>Bacilli</taxon>
        <taxon>Lactobacillales</taxon>
        <taxon>Streptococcaceae</taxon>
        <taxon>Streptococcus</taxon>
    </lineage>
</organism>
<feature type="transmembrane region" description="Helical" evidence="6">
    <location>
        <begin position="76"/>
        <end position="103"/>
    </location>
</feature>
<dbReference type="GO" id="GO:0022857">
    <property type="term" value="F:transmembrane transporter activity"/>
    <property type="evidence" value="ECO:0007669"/>
    <property type="project" value="InterPro"/>
</dbReference>
<keyword evidence="2" id="KW-0813">Transport</keyword>
<dbReference type="GO" id="GO:0005886">
    <property type="term" value="C:plasma membrane"/>
    <property type="evidence" value="ECO:0007669"/>
    <property type="project" value="UniProtKB-SubCell"/>
</dbReference>
<dbReference type="EMBL" id="ALSF01000076">
    <property type="protein sequence ID" value="EPU38602.1"/>
    <property type="molecule type" value="Genomic_DNA"/>
</dbReference>
<evidence type="ECO:0000259" key="7">
    <source>
        <dbReference type="PROSITE" id="PS50850"/>
    </source>
</evidence>
<dbReference type="PROSITE" id="PS50850">
    <property type="entry name" value="MFS"/>
    <property type="match status" value="1"/>
</dbReference>
<comment type="subcellular location">
    <subcellularLocation>
        <location evidence="1">Cell membrane</location>
        <topology evidence="1">Multi-pass membrane protein</topology>
    </subcellularLocation>
</comment>
<feature type="transmembrane region" description="Helical" evidence="6">
    <location>
        <begin position="276"/>
        <end position="295"/>
    </location>
</feature>
<dbReference type="AlphaFoldDB" id="A0AAD2WUU8"/>
<evidence type="ECO:0000313" key="9">
    <source>
        <dbReference type="Proteomes" id="UP000015176"/>
    </source>
</evidence>
<feature type="transmembrane region" description="Helical" evidence="6">
    <location>
        <begin position="213"/>
        <end position="234"/>
    </location>
</feature>
<evidence type="ECO:0000256" key="1">
    <source>
        <dbReference type="ARBA" id="ARBA00004651"/>
    </source>
</evidence>
<keyword evidence="4 6" id="KW-1133">Transmembrane helix</keyword>
<gene>
    <name evidence="8" type="ORF">SAG0164_02545</name>
</gene>
<keyword evidence="5 6" id="KW-0472">Membrane</keyword>
<dbReference type="InterPro" id="IPR011701">
    <property type="entry name" value="MFS"/>
</dbReference>
<feature type="transmembrane region" description="Helical" evidence="6">
    <location>
        <begin position="12"/>
        <end position="34"/>
    </location>
</feature>
<dbReference type="PANTHER" id="PTHR23531:SF1">
    <property type="entry name" value="QUINOLENE RESISTANCE PROTEIN NORA"/>
    <property type="match status" value="1"/>
</dbReference>
<feature type="transmembrane region" description="Helical" evidence="6">
    <location>
        <begin position="167"/>
        <end position="192"/>
    </location>
</feature>
<evidence type="ECO:0000256" key="5">
    <source>
        <dbReference type="ARBA" id="ARBA00023136"/>
    </source>
</evidence>
<dbReference type="CDD" id="cd17489">
    <property type="entry name" value="MFS_YfcJ_like"/>
    <property type="match status" value="1"/>
</dbReference>
<evidence type="ECO:0000256" key="2">
    <source>
        <dbReference type="ARBA" id="ARBA00022448"/>
    </source>
</evidence>
<feature type="transmembrane region" description="Helical" evidence="6">
    <location>
        <begin position="246"/>
        <end position="264"/>
    </location>
</feature>
<feature type="transmembrane region" description="Helical" evidence="6">
    <location>
        <begin position="372"/>
        <end position="389"/>
    </location>
</feature>
<dbReference type="RefSeq" id="WP_000389617.1">
    <property type="nucleotide sequence ID" value="NZ_ALSF01000076.1"/>
</dbReference>
<dbReference type="InterPro" id="IPR020846">
    <property type="entry name" value="MFS_dom"/>
</dbReference>
<evidence type="ECO:0000256" key="3">
    <source>
        <dbReference type="ARBA" id="ARBA00022692"/>
    </source>
</evidence>
<feature type="transmembrane region" description="Helical" evidence="6">
    <location>
        <begin position="336"/>
        <end position="357"/>
    </location>
</feature>
<dbReference type="SUPFAM" id="SSF103473">
    <property type="entry name" value="MFS general substrate transporter"/>
    <property type="match status" value="1"/>
</dbReference>
<dbReference type="Pfam" id="PF07690">
    <property type="entry name" value="MFS_1"/>
    <property type="match status" value="1"/>
</dbReference>
<feature type="transmembrane region" description="Helical" evidence="6">
    <location>
        <begin position="46"/>
        <end position="64"/>
    </location>
</feature>
<protein>
    <submittedName>
        <fullName evidence="8">Quinolone MFS transporter</fullName>
    </submittedName>
</protein>
<evidence type="ECO:0000256" key="4">
    <source>
        <dbReference type="ARBA" id="ARBA00022989"/>
    </source>
</evidence>
<name>A0AAD2WUU8_STRAG</name>
<dbReference type="GeneID" id="66886574"/>
<feature type="transmembrane region" description="Helical" evidence="6">
    <location>
        <begin position="135"/>
        <end position="155"/>
    </location>
</feature>